<keyword evidence="8" id="KW-0677">Repeat</keyword>
<keyword evidence="13" id="KW-1185">Reference proteome</keyword>
<evidence type="ECO:0000256" key="6">
    <source>
        <dbReference type="ARBA" id="ARBA00022553"/>
    </source>
</evidence>
<keyword evidence="7" id="KW-0433">Leucine-rich repeat</keyword>
<evidence type="ECO:0000256" key="3">
    <source>
        <dbReference type="ARBA" id="ARBA00011699"/>
    </source>
</evidence>
<evidence type="ECO:0000256" key="2">
    <source>
        <dbReference type="ARBA" id="ARBA00004496"/>
    </source>
</evidence>
<dbReference type="PANTHER" id="PTHR45690">
    <property type="entry name" value="NACHT, LRR AND PYD DOMAINS-CONTAINING PROTEIN 12"/>
    <property type="match status" value="1"/>
</dbReference>
<evidence type="ECO:0000256" key="5">
    <source>
        <dbReference type="ARBA" id="ARBA00022490"/>
    </source>
</evidence>
<evidence type="ECO:0000256" key="11">
    <source>
        <dbReference type="ARBA" id="ARBA00032534"/>
    </source>
</evidence>
<dbReference type="InterPro" id="IPR001611">
    <property type="entry name" value="Leu-rich_rpt"/>
</dbReference>
<keyword evidence="10" id="KW-0539">Nucleus</keyword>
<evidence type="ECO:0000256" key="10">
    <source>
        <dbReference type="ARBA" id="ARBA00023242"/>
    </source>
</evidence>
<dbReference type="Gene3D" id="3.80.10.10">
    <property type="entry name" value="Ribonuclease Inhibitor"/>
    <property type="match status" value="1"/>
</dbReference>
<keyword evidence="5" id="KW-0963">Cytoplasm</keyword>
<organism evidence="13 14">
    <name type="scientific">Thamnophis sirtalis</name>
    <dbReference type="NCBI Taxonomy" id="35019"/>
    <lineage>
        <taxon>Eukaryota</taxon>
        <taxon>Metazoa</taxon>
        <taxon>Chordata</taxon>
        <taxon>Craniata</taxon>
        <taxon>Vertebrata</taxon>
        <taxon>Euteleostomi</taxon>
        <taxon>Lepidosauria</taxon>
        <taxon>Squamata</taxon>
        <taxon>Bifurcata</taxon>
        <taxon>Unidentata</taxon>
        <taxon>Episquamata</taxon>
        <taxon>Toxicofera</taxon>
        <taxon>Serpentes</taxon>
        <taxon>Colubroidea</taxon>
        <taxon>Colubridae</taxon>
        <taxon>Natricinae</taxon>
        <taxon>Thamnophis</taxon>
    </lineage>
</organism>
<evidence type="ECO:0000313" key="14">
    <source>
        <dbReference type="RefSeq" id="XP_013916345.1"/>
    </source>
</evidence>
<dbReference type="Pfam" id="PF13516">
    <property type="entry name" value="LRR_6"/>
    <property type="match status" value="6"/>
</dbReference>
<dbReference type="GO" id="GO:0005737">
    <property type="term" value="C:cytoplasm"/>
    <property type="evidence" value="ECO:0007669"/>
    <property type="project" value="UniProtKB-SubCell"/>
</dbReference>
<comment type="subunit">
    <text evidence="3">Forms high-affinity heterodimers with RNASE1, ANG and RNASE2.</text>
</comment>
<accession>A0A6I9Y857</accession>
<dbReference type="KEGG" id="tsr:106544571"/>
<evidence type="ECO:0000256" key="1">
    <source>
        <dbReference type="ARBA" id="ARBA00004123"/>
    </source>
</evidence>
<comment type="function">
    <text evidence="12">Ribonuclease inhibitor which inhibits RNASE1, RNASE2 and angiogenin (ANG). May play a role in redox homeostasis. Required to inhibit the cytotoxic tRNA ribonuclease activity of ANG in the cytoplasm in absence of stress. Relocates to the nucleus in response to stress, relieving inhibition of ANG in the cytoplasm, and inhibiting the angiogenic activity of ANG in the nucleus.</text>
</comment>
<dbReference type="GO" id="GO:0005634">
    <property type="term" value="C:nucleus"/>
    <property type="evidence" value="ECO:0007669"/>
    <property type="project" value="UniProtKB-SubCell"/>
</dbReference>
<name>A0A6I9Y857_9SAUR</name>
<dbReference type="SUPFAM" id="SSF52047">
    <property type="entry name" value="RNI-like"/>
    <property type="match status" value="2"/>
</dbReference>
<dbReference type="PANTHER" id="PTHR45690:SF19">
    <property type="entry name" value="NACHT, LRR AND PYD DOMAINS-CONTAINING PROTEIN 3"/>
    <property type="match status" value="1"/>
</dbReference>
<sequence>MAWQIGLPGLGDATIDRLRKMRRGKPSRPFYKEKGVLKGKKGSRGCLEGIMIALLGKLRSCFVLPRGARAFPLATGYRAWGFPEGFKTSEMDLDLQCQEFEASKWKELVESMKQHKTIRLDDCGLGISHCEDLSVVLTTNQELTELNLSNNELGDAGVDALCKGLLNPNCKLQKLRLRNCNLTKACCEKLRSVVSKSSLTELHLGDNSLGSSGGKALCQGLVDPNCQLESLQLQFCDLTKENIEALCSVLCVKSSLQMLNLSNNKLGDEAVKNLCQALVKGSSNLESLQLESCEITRASCEDLSTFLSNTPSLKELCIGDNDIGDAGLAILCQGVQNPNCKVEKLWLWECNITPGGCKELATVIGTKETLKDMSLLGNPVKNEGVDFLCEGLKNPATKLQSLWLRDCGLTEACCKSLSSALSVNVVLKELQLGGNSIRDAGVIEICNGIRSSKCNLESLWVGMSSVTAVCCDALAKLIVEKPSLRELDVSYSQIGDEGVLKLCEAVKDPNCNLKYLILYDTYWTSEADKVKVKELGKVRTDFQVVT</sequence>
<protein>
    <recommendedName>
        <fullName evidence="4">Ribonuclease inhibitor</fullName>
    </recommendedName>
    <alternativeName>
        <fullName evidence="11">Ribonuclease/angiogenin inhibitor 1</fullName>
    </alternativeName>
</protein>
<evidence type="ECO:0000256" key="4">
    <source>
        <dbReference type="ARBA" id="ARBA00014554"/>
    </source>
</evidence>
<dbReference type="Pfam" id="PF18779">
    <property type="entry name" value="LRR_RI_capping"/>
    <property type="match status" value="1"/>
</dbReference>
<proteinExistence type="predicted"/>
<reference evidence="14" key="1">
    <citation type="submission" date="2025-08" db="UniProtKB">
        <authorList>
            <consortium name="RefSeq"/>
        </authorList>
    </citation>
    <scope>IDENTIFICATION</scope>
    <source>
        <tissue evidence="14">Skeletal muscle</tissue>
    </source>
</reference>
<dbReference type="GeneID" id="106544571"/>
<dbReference type="Proteomes" id="UP000504617">
    <property type="component" value="Unplaced"/>
</dbReference>
<gene>
    <name evidence="14" type="primary">RNH1</name>
</gene>
<keyword evidence="6" id="KW-0597">Phosphoprotein</keyword>
<dbReference type="InterPro" id="IPR032675">
    <property type="entry name" value="LRR_dom_sf"/>
</dbReference>
<evidence type="ECO:0000256" key="7">
    <source>
        <dbReference type="ARBA" id="ARBA00022614"/>
    </source>
</evidence>
<dbReference type="SMART" id="SM00368">
    <property type="entry name" value="LRR_RI"/>
    <property type="match status" value="12"/>
</dbReference>
<dbReference type="AlphaFoldDB" id="A0A6I9Y857"/>
<keyword evidence="9" id="KW-0007">Acetylation</keyword>
<dbReference type="RefSeq" id="XP_013916345.1">
    <property type="nucleotide sequence ID" value="XM_014060870.1"/>
</dbReference>
<dbReference type="InterPro" id="IPR006553">
    <property type="entry name" value="Leu-rich_rpt_Cys-con_subtyp"/>
</dbReference>
<dbReference type="CTD" id="6050"/>
<evidence type="ECO:0000313" key="13">
    <source>
        <dbReference type="Proteomes" id="UP000504617"/>
    </source>
</evidence>
<evidence type="ECO:0000256" key="12">
    <source>
        <dbReference type="ARBA" id="ARBA00049613"/>
    </source>
</evidence>
<comment type="subcellular location">
    <subcellularLocation>
        <location evidence="2">Cytoplasm</location>
    </subcellularLocation>
    <subcellularLocation>
        <location evidence="1">Nucleus</location>
    </subcellularLocation>
</comment>
<dbReference type="InterPro" id="IPR041302">
    <property type="entry name" value="LRR_RI_cap"/>
</dbReference>
<dbReference type="InterPro" id="IPR050637">
    <property type="entry name" value="NLRP_innate_immun_reg"/>
</dbReference>
<evidence type="ECO:0000256" key="8">
    <source>
        <dbReference type="ARBA" id="ARBA00022737"/>
    </source>
</evidence>
<evidence type="ECO:0000256" key="9">
    <source>
        <dbReference type="ARBA" id="ARBA00022990"/>
    </source>
</evidence>
<dbReference type="SMART" id="SM00367">
    <property type="entry name" value="LRR_CC"/>
    <property type="match status" value="5"/>
</dbReference>
<dbReference type="CDD" id="cd00116">
    <property type="entry name" value="LRR_RI"/>
    <property type="match status" value="1"/>
</dbReference>
<dbReference type="OrthoDB" id="120976at2759"/>